<feature type="region of interest" description="Disordered" evidence="1">
    <location>
        <begin position="269"/>
        <end position="291"/>
    </location>
</feature>
<dbReference type="RefSeq" id="XP_022290920.1">
    <property type="nucleotide sequence ID" value="XM_022435212.1"/>
</dbReference>
<evidence type="ECO:0000313" key="3">
    <source>
        <dbReference type="RefSeq" id="XP_022290920.1"/>
    </source>
</evidence>
<dbReference type="KEGG" id="cvn:111102462"/>
<evidence type="ECO:0000313" key="2">
    <source>
        <dbReference type="Proteomes" id="UP000694844"/>
    </source>
</evidence>
<dbReference type="AlphaFoldDB" id="A0A8B8AIB8"/>
<evidence type="ECO:0000256" key="1">
    <source>
        <dbReference type="SAM" id="MobiDB-lite"/>
    </source>
</evidence>
<gene>
    <name evidence="3" type="primary">LOC111102462</name>
</gene>
<dbReference type="GeneID" id="111102462"/>
<accession>A0A8B8AIB8</accession>
<protein>
    <submittedName>
        <fullName evidence="3">Uncharacterized protein LOC111102462</fullName>
    </submittedName>
</protein>
<name>A0A8B8AIB8_CRAVI</name>
<reference evidence="3" key="1">
    <citation type="submission" date="2025-08" db="UniProtKB">
        <authorList>
            <consortium name="RefSeq"/>
        </authorList>
    </citation>
    <scope>IDENTIFICATION</scope>
    <source>
        <tissue evidence="3">Whole sample</tissue>
    </source>
</reference>
<dbReference type="Proteomes" id="UP000694844">
    <property type="component" value="Chromosome 7"/>
</dbReference>
<feature type="region of interest" description="Disordered" evidence="1">
    <location>
        <begin position="160"/>
        <end position="179"/>
    </location>
</feature>
<organism evidence="2 3">
    <name type="scientific">Crassostrea virginica</name>
    <name type="common">Eastern oyster</name>
    <dbReference type="NCBI Taxonomy" id="6565"/>
    <lineage>
        <taxon>Eukaryota</taxon>
        <taxon>Metazoa</taxon>
        <taxon>Spiralia</taxon>
        <taxon>Lophotrochozoa</taxon>
        <taxon>Mollusca</taxon>
        <taxon>Bivalvia</taxon>
        <taxon>Autobranchia</taxon>
        <taxon>Pteriomorphia</taxon>
        <taxon>Ostreida</taxon>
        <taxon>Ostreoidea</taxon>
        <taxon>Ostreidae</taxon>
        <taxon>Crassostrea</taxon>
    </lineage>
</organism>
<dbReference type="OrthoDB" id="6137831at2759"/>
<sequence>MGIFGKGALCPGCWCQPQRPTEPGDKQARRTRLKFPKWFRSTNSKSTPPPIIGVSFLEALINEGLLVPESYDQPMLNICYGFPNDELLHYRRSRHRSYGRSRWDDVFATPGVLRVALEMDVNEPIVDELPVSLWLSCVEPILPALISLSQMQRRKTNLSKYRPSATPMPDPNENPTDHGDFDREPWFNVIGPQPGNNVHGFLPPTEEVRPTDMIENGLTEEKMRWYDLVTANRGRQNVRSKCTRFAHISAGLLGFTRVIQIRFNPPEIEDDVEENESYNSESESGDEGHYDLIQALFEE</sequence>
<keyword evidence="2" id="KW-1185">Reference proteome</keyword>
<proteinExistence type="predicted"/>